<feature type="region of interest" description="Disordered" evidence="10">
    <location>
        <begin position="635"/>
        <end position="656"/>
    </location>
</feature>
<evidence type="ECO:0000256" key="3">
    <source>
        <dbReference type="ARBA" id="ARBA00022741"/>
    </source>
</evidence>
<dbReference type="EMBL" id="NHYE01005429">
    <property type="protein sequence ID" value="PPQ72993.1"/>
    <property type="molecule type" value="Genomic_DNA"/>
</dbReference>
<evidence type="ECO:0000256" key="7">
    <source>
        <dbReference type="PIRSR" id="PIRSR630616-2"/>
    </source>
</evidence>
<proteinExistence type="predicted"/>
<dbReference type="FunCoup" id="A0A409W3C5">
    <property type="interactions" value="398"/>
</dbReference>
<evidence type="ECO:0000256" key="1">
    <source>
        <dbReference type="ARBA" id="ARBA00022527"/>
    </source>
</evidence>
<feature type="region of interest" description="Disordered" evidence="10">
    <location>
        <begin position="467"/>
        <end position="597"/>
    </location>
</feature>
<feature type="region of interest" description="Disordered" evidence="10">
    <location>
        <begin position="1"/>
        <end position="22"/>
    </location>
</feature>
<keyword evidence="5 7" id="KW-0067">ATP-binding</keyword>
<dbReference type="InterPro" id="IPR030616">
    <property type="entry name" value="Aur-like"/>
</dbReference>
<dbReference type="PROSITE" id="PS00107">
    <property type="entry name" value="PROTEIN_KINASE_ATP"/>
    <property type="match status" value="1"/>
</dbReference>
<accession>A0A409W3C5</accession>
<dbReference type="SUPFAM" id="SSF56112">
    <property type="entry name" value="Protein kinase-like (PK-like)"/>
    <property type="match status" value="1"/>
</dbReference>
<dbReference type="GO" id="GO:0004674">
    <property type="term" value="F:protein serine/threonine kinase activity"/>
    <property type="evidence" value="ECO:0007669"/>
    <property type="project" value="UniProtKB-KW"/>
</dbReference>
<dbReference type="AlphaFoldDB" id="A0A409W3C5"/>
<keyword evidence="2" id="KW-0808">Transferase</keyword>
<feature type="region of interest" description="Disordered" evidence="10">
    <location>
        <begin position="281"/>
        <end position="309"/>
    </location>
</feature>
<feature type="region of interest" description="Disordered" evidence="10">
    <location>
        <begin position="754"/>
        <end position="826"/>
    </location>
</feature>
<feature type="compositionally biased region" description="Basic residues" evidence="10">
    <location>
        <begin position="530"/>
        <end position="543"/>
    </location>
</feature>
<dbReference type="STRING" id="231916.A0A409W3C5"/>
<feature type="binding site" evidence="9">
    <location>
        <position position="84"/>
    </location>
    <ligand>
        <name>ATP</name>
        <dbReference type="ChEBI" id="CHEBI:30616"/>
    </ligand>
</feature>
<dbReference type="InterPro" id="IPR017441">
    <property type="entry name" value="Protein_kinase_ATP_BS"/>
</dbReference>
<evidence type="ECO:0000256" key="2">
    <source>
        <dbReference type="ARBA" id="ARBA00022679"/>
    </source>
</evidence>
<dbReference type="InterPro" id="IPR000719">
    <property type="entry name" value="Prot_kinase_dom"/>
</dbReference>
<feature type="binding site" evidence="7">
    <location>
        <position position="226"/>
    </location>
    <ligand>
        <name>ATP</name>
        <dbReference type="ChEBI" id="CHEBI:30616"/>
    </ligand>
</feature>
<dbReference type="PROSITE" id="PS50011">
    <property type="entry name" value="PROTEIN_KINASE_DOM"/>
    <property type="match status" value="1"/>
</dbReference>
<dbReference type="InterPro" id="IPR011009">
    <property type="entry name" value="Kinase-like_dom_sf"/>
</dbReference>
<keyword evidence="1" id="KW-0723">Serine/threonine-protein kinase</keyword>
<dbReference type="InParanoid" id="A0A409W3C5"/>
<evidence type="ECO:0000313" key="12">
    <source>
        <dbReference type="EMBL" id="PPQ72993.1"/>
    </source>
</evidence>
<dbReference type="GO" id="GO:0005524">
    <property type="term" value="F:ATP binding"/>
    <property type="evidence" value="ECO:0007669"/>
    <property type="project" value="UniProtKB-UniRule"/>
</dbReference>
<evidence type="ECO:0000256" key="10">
    <source>
        <dbReference type="SAM" id="MobiDB-lite"/>
    </source>
</evidence>
<feature type="compositionally biased region" description="Acidic residues" evidence="10">
    <location>
        <begin position="813"/>
        <end position="826"/>
    </location>
</feature>
<dbReference type="Pfam" id="PF00069">
    <property type="entry name" value="Pkinase"/>
    <property type="match status" value="2"/>
</dbReference>
<evidence type="ECO:0000256" key="5">
    <source>
        <dbReference type="ARBA" id="ARBA00022840"/>
    </source>
</evidence>
<evidence type="ECO:0000256" key="9">
    <source>
        <dbReference type="PROSITE-ProRule" id="PRU10141"/>
    </source>
</evidence>
<evidence type="ECO:0000256" key="6">
    <source>
        <dbReference type="PIRSR" id="PIRSR630616-1"/>
    </source>
</evidence>
<dbReference type="OrthoDB" id="68483at2759"/>
<feature type="compositionally biased region" description="Acidic residues" evidence="10">
    <location>
        <begin position="784"/>
        <end position="800"/>
    </location>
</feature>
<feature type="active site" description="Proton acceptor" evidence="6">
    <location>
        <position position="207"/>
    </location>
</feature>
<evidence type="ECO:0000259" key="11">
    <source>
        <dbReference type="PROSITE" id="PS50011"/>
    </source>
</evidence>
<organism evidence="12 13">
    <name type="scientific">Gymnopilus dilepis</name>
    <dbReference type="NCBI Taxonomy" id="231916"/>
    <lineage>
        <taxon>Eukaryota</taxon>
        <taxon>Fungi</taxon>
        <taxon>Dikarya</taxon>
        <taxon>Basidiomycota</taxon>
        <taxon>Agaricomycotina</taxon>
        <taxon>Agaricomycetes</taxon>
        <taxon>Agaricomycetidae</taxon>
        <taxon>Agaricales</taxon>
        <taxon>Agaricineae</taxon>
        <taxon>Hymenogastraceae</taxon>
        <taxon>Gymnopilus</taxon>
    </lineage>
</organism>
<dbReference type="Gene3D" id="3.30.200.20">
    <property type="entry name" value="Phosphorylase Kinase, domain 1"/>
    <property type="match status" value="1"/>
</dbReference>
<dbReference type="SMART" id="SM00220">
    <property type="entry name" value="S_TKc"/>
    <property type="match status" value="1"/>
</dbReference>
<reference evidence="12 13" key="1">
    <citation type="journal article" date="2018" name="Evol. Lett.">
        <title>Horizontal gene cluster transfer increased hallucinogenic mushroom diversity.</title>
        <authorList>
            <person name="Reynolds H.T."/>
            <person name="Vijayakumar V."/>
            <person name="Gluck-Thaler E."/>
            <person name="Korotkin H.B."/>
            <person name="Matheny P.B."/>
            <person name="Slot J.C."/>
        </authorList>
    </citation>
    <scope>NUCLEOTIDE SEQUENCE [LARGE SCALE GENOMIC DNA]</scope>
    <source>
        <strain evidence="12 13">SRW20</strain>
    </source>
</reference>
<dbReference type="Gene3D" id="1.10.510.10">
    <property type="entry name" value="Transferase(Phosphotransferase) domain 1"/>
    <property type="match status" value="1"/>
</dbReference>
<feature type="cross-link" description="Glycyl lysine isopeptide (Lys-Gly) (interchain with G-Cter in SUMO2)" evidence="8">
    <location>
        <position position="209"/>
    </location>
</feature>
<evidence type="ECO:0000256" key="8">
    <source>
        <dbReference type="PIRSR" id="PIRSR630616-3"/>
    </source>
</evidence>
<keyword evidence="4" id="KW-0418">Kinase</keyword>
<dbReference type="Proteomes" id="UP000284706">
    <property type="component" value="Unassembled WGS sequence"/>
</dbReference>
<gene>
    <name evidence="12" type="ORF">CVT26_014509</name>
</gene>
<comment type="caution">
    <text evidence="12">The sequence shown here is derived from an EMBL/GenBank/DDBJ whole genome shotgun (WGS) entry which is preliminary data.</text>
</comment>
<keyword evidence="13" id="KW-1185">Reference proteome</keyword>
<feature type="domain" description="Protein kinase" evidence="11">
    <location>
        <begin position="46"/>
        <end position="409"/>
    </location>
</feature>
<dbReference type="CDD" id="cd14008">
    <property type="entry name" value="STKc_LKB1_CaMKK"/>
    <property type="match status" value="1"/>
</dbReference>
<dbReference type="PANTHER" id="PTHR24350">
    <property type="entry name" value="SERINE/THREONINE-PROTEIN KINASE IAL-RELATED"/>
    <property type="match status" value="1"/>
</dbReference>
<protein>
    <recommendedName>
        <fullName evidence="11">Protein kinase domain-containing protein</fullName>
    </recommendedName>
</protein>
<keyword evidence="3 7" id="KW-0547">Nucleotide-binding</keyword>
<sequence>MSDQPPPLDSEHDRDAVFDPQGAVPTTDYVDAYVDTSTLRPMINQYIRYVKVGGGQHGDVYLCHQLNARFPHGHPERRIPVAMKSVKRSNPRAERYRLLQQNRSDLPLSSQHTPLVDRLNTTEAKIKREIAIMKKLRHPHVVRLYEVIDDRMKEKIYMVMEYLGGGEVKWRDDQNRPVLTVSQTRRILRDAVLGLEYLHYQGIIHRDIKPANLLWTEDRRQVKIGDFGVSHFSYAQRLAAGGPDDPTDPILLDESGLTRRAGTPSFLAPEVVFEHTDLVLSASPSGTPENQGSPSQQPPPLPPDAERPPITKSIDIWALGVTLYCLLFGTTPFVASAAQNGSEFSLYKAICNQDWPVPSTMGYDRVPTGGREPHPDSEGASIIHLLDHFLQKDQKRRITLDEVKRHPWILKGLADPDKWLQITSPKYTKIDVSVNETSDAMSVVRFRWRWGGKLARHVSSLLRLSGASGRLEPPRSADDDSGAAPHAVVSDPQGRRAKFTAQGPNGVGSTPTIGQPKQDKGKAKAESPRTLKRLPSKGTKSLRAKSIDREPLGARGKSTAALEGSASKARRGSDTKILDRTTSGSSSPLSKSHGERKTRFAGILNWRPKKYSSPAQAPSPAEYIKLQTIGTLDGGGGNVGGAAGSSSQGPNTRRSEEALRYYRQVAEAEESGNLTAARRASSWGDDSKEFTEIVSVQSVGQELNEHTMNVGAGGVSHERVMMPVAGPSTQSAAHQRRLTPALTEEEFEEDVARYGQPVYDDSSTIGSVVDVDNESGSWHRGSELDDPLDDEYSSEEEEESGVMFSPRRHANNIDDDEGELEYLPEQ</sequence>
<evidence type="ECO:0000313" key="13">
    <source>
        <dbReference type="Proteomes" id="UP000284706"/>
    </source>
</evidence>
<evidence type="ECO:0000256" key="4">
    <source>
        <dbReference type="ARBA" id="ARBA00022777"/>
    </source>
</evidence>
<name>A0A409W3C5_9AGAR</name>
<feature type="compositionally biased region" description="Basic and acidic residues" evidence="10">
    <location>
        <begin position="517"/>
        <end position="529"/>
    </location>
</feature>